<organism evidence="3 4">
    <name type="scientific">Klebsiella aerogenes (strain ATCC 13048 / DSM 30053 / CCUG 1429 / JCM 1235 / KCTC 2190 / NBRC 13534 / NCIMB 10102 / NCTC 10006 / CDC 819-56)</name>
    <name type="common">Enterobacter aerogenes</name>
    <dbReference type="NCBI Taxonomy" id="1028307"/>
    <lineage>
        <taxon>Bacteria</taxon>
        <taxon>Pseudomonadati</taxon>
        <taxon>Pseudomonadota</taxon>
        <taxon>Gammaproteobacteria</taxon>
        <taxon>Enterobacterales</taxon>
        <taxon>Enterobacteriaceae</taxon>
        <taxon>Klebsiella/Raoultella group</taxon>
        <taxon>Klebsiella</taxon>
    </lineage>
</organism>
<dbReference type="NCBIfam" id="NF011597">
    <property type="entry name" value="PRK15022.1"/>
    <property type="match status" value="1"/>
</dbReference>
<proteinExistence type="inferred from homology"/>
<evidence type="ECO:0000313" key="3">
    <source>
        <dbReference type="EMBL" id="AEG99492.1"/>
    </source>
</evidence>
<dbReference type="SUPFAM" id="SSF47240">
    <property type="entry name" value="Ferritin-like"/>
    <property type="match status" value="1"/>
</dbReference>
<dbReference type="AlphaFoldDB" id="A0A0H3FYJ5"/>
<dbReference type="EMBL" id="CP002824">
    <property type="protein sequence ID" value="AEG99492.1"/>
    <property type="molecule type" value="Genomic_DNA"/>
</dbReference>
<dbReference type="Proteomes" id="UP000008881">
    <property type="component" value="Chromosome"/>
</dbReference>
<keyword evidence="4" id="KW-1185">Reference proteome</keyword>
<dbReference type="CDD" id="cd01055">
    <property type="entry name" value="Nonheme_Ferritin"/>
    <property type="match status" value="1"/>
</dbReference>
<dbReference type="InterPro" id="IPR012347">
    <property type="entry name" value="Ferritin-like"/>
</dbReference>
<dbReference type="Gene3D" id="1.20.1260.10">
    <property type="match status" value="1"/>
</dbReference>
<evidence type="ECO:0000259" key="2">
    <source>
        <dbReference type="PROSITE" id="PS50905"/>
    </source>
</evidence>
<gene>
    <name evidence="3" type="ordered locus">EAE_22965</name>
</gene>
<dbReference type="PATRIC" id="fig|1028307.3.peg.4551"/>
<dbReference type="GO" id="GO:0008199">
    <property type="term" value="F:ferric iron binding"/>
    <property type="evidence" value="ECO:0007669"/>
    <property type="project" value="InterPro"/>
</dbReference>
<name>A0A0H3FYJ5_KLEAK</name>
<dbReference type="KEGG" id="eae:EAE_22965"/>
<dbReference type="HOGENOM" id="CLU_065681_1_3_6"/>
<dbReference type="InterPro" id="IPR041719">
    <property type="entry name" value="Ferritin_prok"/>
</dbReference>
<dbReference type="InterPro" id="IPR008331">
    <property type="entry name" value="Ferritin_DPS_dom"/>
</dbReference>
<dbReference type="OrthoDB" id="9801481at2"/>
<dbReference type="GeneID" id="93312758"/>
<accession>A0A0H3FYJ5</accession>
<dbReference type="InterPro" id="IPR009078">
    <property type="entry name" value="Ferritin-like_SF"/>
</dbReference>
<dbReference type="PROSITE" id="PS50905">
    <property type="entry name" value="FERRITIN_LIKE"/>
    <property type="match status" value="1"/>
</dbReference>
<evidence type="ECO:0000256" key="1">
    <source>
        <dbReference type="ARBA" id="ARBA00006950"/>
    </source>
</evidence>
<feature type="domain" description="Ferritin-like diiron" evidence="2">
    <location>
        <begin position="1"/>
        <end position="145"/>
    </location>
</feature>
<dbReference type="InterPro" id="IPR009040">
    <property type="entry name" value="Ferritin-like_diiron"/>
</dbReference>
<reference evidence="3 4" key="1">
    <citation type="journal article" date="2012" name="J. Bacteriol.">
        <title>Complete genome sequence of Enterobacter aerogenes KCTC 2190.</title>
        <authorList>
            <person name="Shin S.H."/>
            <person name="Kim S."/>
            <person name="Kim J.Y."/>
            <person name="Lee S."/>
            <person name="Um Y."/>
            <person name="Oh M.K."/>
            <person name="Kim Y.R."/>
            <person name="Lee J."/>
            <person name="Yang K.S."/>
        </authorList>
    </citation>
    <scope>NUCLEOTIDE SEQUENCE [LARGE SCALE GENOMIC DNA]</scope>
    <source>
        <strain evidence="3 4">KCTC 2190</strain>
    </source>
</reference>
<dbReference type="Pfam" id="PF00210">
    <property type="entry name" value="Ferritin"/>
    <property type="match status" value="1"/>
</dbReference>
<evidence type="ECO:0000313" key="4">
    <source>
        <dbReference type="Proteomes" id="UP000008881"/>
    </source>
</evidence>
<dbReference type="eggNOG" id="COG1528">
    <property type="taxonomic scope" value="Bacteria"/>
</dbReference>
<comment type="similarity">
    <text evidence="1">Belongs to the ferritin family. Prokaryotic subfamily.</text>
</comment>
<dbReference type="RefSeq" id="WP_015705968.1">
    <property type="nucleotide sequence ID" value="NC_015663.1"/>
</dbReference>
<sequence length="167" mass="19164">MAVPGMVQKLNTQINLEFHASNVYLHLGEWCAQQRLNGTATFLRTRAQSSVTLMMQVFDYMKKAGAWPIVKADESYPPQCTTLEEVFAKTLEEYQQRSSMLSDLAQEAKAQRDDTTWRFLTLLEREQQQDGLLLQTVLEEIRTADKAGLGMEQTDRRLLNLISPQQH</sequence>
<protein>
    <submittedName>
        <fullName evidence="3">Ferritin-like protein</fullName>
    </submittedName>
</protein>